<dbReference type="Gene3D" id="4.10.320.10">
    <property type="entry name" value="E3-binding domain"/>
    <property type="match status" value="1"/>
</dbReference>
<sequence length="442" mass="44989">MASIFRMPGISADAEEATLLEWSIVAGATVKQGDVLATVETEKANVDIEADSDGVVMQLMAEAGDSVTIGAPIAILLDQGEDGSDPAAILSGLGLAPAVAAAAEPAAPAGAVDAAPAGAPASTPAPASSGATEDAVAHGTRLFASPLARRLALENGVELSALSGSGPGGRIVRADVERLIADGPATASAAPVPAAVQAAPPAAAAPAATKPPQPAAAGDVEVPHTAMRRAIASALSASKQTVPHFYLTSTLRVDALLDLRERINTSSPVRVSINDFFVKATALTLRAVPEMNVNWTPTAVRHLGSVDVAVAIQGERGLFTPLIRDADAKSLTEISTSVRDLAQRANDGTLKQHELVGGSFAVSNLGKYGVESFSAILNPPQVGIVAVAGVVRAPIVEGDEIVIGNTVTVTVSVDHRPVDGVLAAQWLARFKEYIENPLSMLV</sequence>
<dbReference type="InterPro" id="IPR003016">
    <property type="entry name" value="2-oxoA_DH_lipoyl-BS"/>
</dbReference>
<evidence type="ECO:0000259" key="6">
    <source>
        <dbReference type="PROSITE" id="PS50968"/>
    </source>
</evidence>
<dbReference type="PROSITE" id="PS51826">
    <property type="entry name" value="PSBD"/>
    <property type="match status" value="1"/>
</dbReference>
<comment type="cofactor">
    <cofactor evidence="1 4">
        <name>(R)-lipoate</name>
        <dbReference type="ChEBI" id="CHEBI:83088"/>
    </cofactor>
</comment>
<dbReference type="InterPro" id="IPR000089">
    <property type="entry name" value="Biotin_lipoyl"/>
</dbReference>
<dbReference type="InterPro" id="IPR001078">
    <property type="entry name" value="2-oxoacid_DH_actylTfrase"/>
</dbReference>
<keyword evidence="3 4" id="KW-0450">Lipoyl</keyword>
<feature type="domain" description="Peripheral subunit-binding (PSBD)" evidence="7">
    <location>
        <begin position="143"/>
        <end position="180"/>
    </location>
</feature>
<dbReference type="AlphaFoldDB" id="A0A2M9D6H1"/>
<keyword evidence="9" id="KW-1185">Reference proteome</keyword>
<dbReference type="GO" id="GO:0016746">
    <property type="term" value="F:acyltransferase activity"/>
    <property type="evidence" value="ECO:0007669"/>
    <property type="project" value="UniProtKB-KW"/>
</dbReference>
<evidence type="ECO:0000256" key="5">
    <source>
        <dbReference type="SAM" id="MobiDB-lite"/>
    </source>
</evidence>
<dbReference type="Proteomes" id="UP000231742">
    <property type="component" value="Unassembled WGS sequence"/>
</dbReference>
<dbReference type="GO" id="GO:0045254">
    <property type="term" value="C:pyruvate dehydrogenase complex"/>
    <property type="evidence" value="ECO:0007669"/>
    <property type="project" value="InterPro"/>
</dbReference>
<evidence type="ECO:0000256" key="1">
    <source>
        <dbReference type="ARBA" id="ARBA00001938"/>
    </source>
</evidence>
<dbReference type="EC" id="2.3.1.-" evidence="4"/>
<dbReference type="SUPFAM" id="SSF51230">
    <property type="entry name" value="Single hybrid motif"/>
    <property type="match status" value="1"/>
</dbReference>
<evidence type="ECO:0000256" key="2">
    <source>
        <dbReference type="ARBA" id="ARBA00007317"/>
    </source>
</evidence>
<keyword evidence="4" id="KW-0012">Acyltransferase</keyword>
<dbReference type="Pfam" id="PF00198">
    <property type="entry name" value="2-oxoacid_dh"/>
    <property type="match status" value="1"/>
</dbReference>
<feature type="region of interest" description="Disordered" evidence="5">
    <location>
        <begin position="111"/>
        <end position="132"/>
    </location>
</feature>
<evidence type="ECO:0000313" key="8">
    <source>
        <dbReference type="EMBL" id="PJJ81304.1"/>
    </source>
</evidence>
<dbReference type="InterPro" id="IPR004167">
    <property type="entry name" value="PSBD"/>
</dbReference>
<dbReference type="GO" id="GO:0006086">
    <property type="term" value="P:pyruvate decarboxylation to acetyl-CoA"/>
    <property type="evidence" value="ECO:0007669"/>
    <property type="project" value="InterPro"/>
</dbReference>
<gene>
    <name evidence="8" type="ORF">CLV85_0475</name>
</gene>
<dbReference type="Pfam" id="PF02817">
    <property type="entry name" value="E3_binding"/>
    <property type="match status" value="1"/>
</dbReference>
<dbReference type="InterPro" id="IPR023213">
    <property type="entry name" value="CAT-like_dom_sf"/>
</dbReference>
<dbReference type="CDD" id="cd06849">
    <property type="entry name" value="lipoyl_domain"/>
    <property type="match status" value="1"/>
</dbReference>
<dbReference type="Gene3D" id="2.40.50.100">
    <property type="match status" value="1"/>
</dbReference>
<dbReference type="SUPFAM" id="SSF52777">
    <property type="entry name" value="CoA-dependent acyltransferases"/>
    <property type="match status" value="1"/>
</dbReference>
<accession>A0A2M9D6H1</accession>
<comment type="caution">
    <text evidence="8">The sequence shown here is derived from an EMBL/GenBank/DDBJ whole genome shotgun (WGS) entry which is preliminary data.</text>
</comment>
<keyword evidence="4 8" id="KW-0808">Transferase</keyword>
<proteinExistence type="inferred from homology"/>
<dbReference type="EMBL" id="PGFH01000001">
    <property type="protein sequence ID" value="PJJ81304.1"/>
    <property type="molecule type" value="Genomic_DNA"/>
</dbReference>
<dbReference type="Pfam" id="PF00364">
    <property type="entry name" value="Biotin_lipoyl"/>
    <property type="match status" value="1"/>
</dbReference>
<organism evidence="8 9">
    <name type="scientific">Salinibacterium amurskyense</name>
    <dbReference type="NCBI Taxonomy" id="205941"/>
    <lineage>
        <taxon>Bacteria</taxon>
        <taxon>Bacillati</taxon>
        <taxon>Actinomycetota</taxon>
        <taxon>Actinomycetes</taxon>
        <taxon>Micrococcales</taxon>
        <taxon>Microbacteriaceae</taxon>
        <taxon>Salinibacterium</taxon>
    </lineage>
</organism>
<dbReference type="RefSeq" id="WP_100388001.1">
    <property type="nucleotide sequence ID" value="NZ_BMZU01000001.1"/>
</dbReference>
<dbReference type="InterPro" id="IPR045257">
    <property type="entry name" value="E2/Pdx1"/>
</dbReference>
<comment type="similarity">
    <text evidence="2 4">Belongs to the 2-oxoacid dehydrogenase family.</text>
</comment>
<dbReference type="Gene3D" id="3.30.559.10">
    <property type="entry name" value="Chloramphenicol acetyltransferase-like domain"/>
    <property type="match status" value="1"/>
</dbReference>
<evidence type="ECO:0000256" key="3">
    <source>
        <dbReference type="ARBA" id="ARBA00022823"/>
    </source>
</evidence>
<dbReference type="SUPFAM" id="SSF47005">
    <property type="entry name" value="Peripheral subunit-binding domain of 2-oxo acid dehydrogenase complex"/>
    <property type="match status" value="1"/>
</dbReference>
<dbReference type="PANTHER" id="PTHR23151:SF90">
    <property type="entry name" value="DIHYDROLIPOYLLYSINE-RESIDUE ACETYLTRANSFERASE COMPONENT OF PYRUVATE DEHYDROGENASE COMPLEX, MITOCHONDRIAL-RELATED"/>
    <property type="match status" value="1"/>
</dbReference>
<keyword evidence="8" id="KW-0670">Pyruvate</keyword>
<evidence type="ECO:0000313" key="9">
    <source>
        <dbReference type="Proteomes" id="UP000231742"/>
    </source>
</evidence>
<reference evidence="8 9" key="1">
    <citation type="submission" date="2017-11" db="EMBL/GenBank/DDBJ databases">
        <title>Genomic Encyclopedia of Archaeal and Bacterial Type Strains, Phase II (KMG-II): From Individual Species to Whole Genera.</title>
        <authorList>
            <person name="Goeker M."/>
        </authorList>
    </citation>
    <scope>NUCLEOTIDE SEQUENCE [LARGE SCALE GENOMIC DNA]</scope>
    <source>
        <strain evidence="8 9">DSM 16400</strain>
    </source>
</reference>
<dbReference type="PANTHER" id="PTHR23151">
    <property type="entry name" value="DIHYDROLIPOAMIDE ACETYL/SUCCINYL-TRANSFERASE-RELATED"/>
    <property type="match status" value="1"/>
</dbReference>
<name>A0A2M9D6H1_9MICO</name>
<protein>
    <recommendedName>
        <fullName evidence="4">Dihydrolipoamide acetyltransferase component of pyruvate dehydrogenase complex</fullName>
        <ecNumber evidence="4">2.3.1.-</ecNumber>
    </recommendedName>
</protein>
<feature type="domain" description="Lipoyl-binding" evidence="6">
    <location>
        <begin position="2"/>
        <end position="77"/>
    </location>
</feature>
<dbReference type="PROSITE" id="PS00189">
    <property type="entry name" value="LIPOYL"/>
    <property type="match status" value="1"/>
</dbReference>
<dbReference type="InterPro" id="IPR011053">
    <property type="entry name" value="Single_hybrid_motif"/>
</dbReference>
<evidence type="ECO:0000259" key="7">
    <source>
        <dbReference type="PROSITE" id="PS51826"/>
    </source>
</evidence>
<dbReference type="OrthoDB" id="9805770at2"/>
<evidence type="ECO:0000256" key="4">
    <source>
        <dbReference type="RuleBase" id="RU003423"/>
    </source>
</evidence>
<dbReference type="PROSITE" id="PS50968">
    <property type="entry name" value="BIOTINYL_LIPOYL"/>
    <property type="match status" value="1"/>
</dbReference>
<dbReference type="InterPro" id="IPR036625">
    <property type="entry name" value="E3-bd_dom_sf"/>
</dbReference>